<dbReference type="STRING" id="436010.A0A166KXK1"/>
<comment type="subcellular location">
    <subcellularLocation>
        <location evidence="1">Cytoplasm</location>
    </subcellularLocation>
</comment>
<dbReference type="Gene3D" id="1.20.1270.10">
    <property type="match status" value="1"/>
</dbReference>
<keyword evidence="6 8" id="KW-0346">Stress response</keyword>
<evidence type="ECO:0000313" key="8">
    <source>
        <dbReference type="EMBL" id="KZP22357.1"/>
    </source>
</evidence>
<organism evidence="8 9">
    <name type="scientific">Athelia psychrophila</name>
    <dbReference type="NCBI Taxonomy" id="1759441"/>
    <lineage>
        <taxon>Eukaryota</taxon>
        <taxon>Fungi</taxon>
        <taxon>Dikarya</taxon>
        <taxon>Basidiomycota</taxon>
        <taxon>Agaricomycotina</taxon>
        <taxon>Agaricomycetes</taxon>
        <taxon>Agaricomycetidae</taxon>
        <taxon>Atheliales</taxon>
        <taxon>Atheliaceae</taxon>
        <taxon>Athelia</taxon>
    </lineage>
</organism>
<evidence type="ECO:0000256" key="7">
    <source>
        <dbReference type="SAM" id="MobiDB-lite"/>
    </source>
</evidence>
<proteinExistence type="inferred from homology"/>
<evidence type="ECO:0000313" key="9">
    <source>
        <dbReference type="Proteomes" id="UP000076532"/>
    </source>
</evidence>
<dbReference type="GO" id="GO:0140662">
    <property type="term" value="F:ATP-dependent protein folding chaperone"/>
    <property type="evidence" value="ECO:0007669"/>
    <property type="project" value="InterPro"/>
</dbReference>
<evidence type="ECO:0000256" key="3">
    <source>
        <dbReference type="ARBA" id="ARBA00022490"/>
    </source>
</evidence>
<keyword evidence="9" id="KW-1185">Reference proteome</keyword>
<dbReference type="Pfam" id="PF00012">
    <property type="entry name" value="HSP70"/>
    <property type="match status" value="1"/>
</dbReference>
<evidence type="ECO:0000256" key="5">
    <source>
        <dbReference type="ARBA" id="ARBA00022840"/>
    </source>
</evidence>
<dbReference type="SUPFAM" id="SSF100920">
    <property type="entry name" value="Heat shock protein 70kD (HSP70), peptide-binding domain"/>
    <property type="match status" value="1"/>
</dbReference>
<dbReference type="InterPro" id="IPR029047">
    <property type="entry name" value="HSP70_peptide-bd_sf"/>
</dbReference>
<dbReference type="FunFam" id="1.20.1270.10:FF:000002">
    <property type="entry name" value="Heat shock 70 kDa protein 4"/>
    <property type="match status" value="1"/>
</dbReference>
<dbReference type="Gene3D" id="2.60.34.10">
    <property type="entry name" value="Substrate Binding Domain Of DNAk, Chain A, domain 1"/>
    <property type="match status" value="1"/>
</dbReference>
<feature type="compositionally biased region" description="Low complexity" evidence="7">
    <location>
        <begin position="745"/>
        <end position="760"/>
    </location>
</feature>
<gene>
    <name evidence="8" type="ORF">FIBSPDRAFT_824737</name>
</gene>
<dbReference type="PRINTS" id="PR00301">
    <property type="entry name" value="HEATSHOCK70"/>
</dbReference>
<dbReference type="PROSITE" id="PS01036">
    <property type="entry name" value="HSP70_3"/>
    <property type="match status" value="1"/>
</dbReference>
<dbReference type="OrthoDB" id="434160at2759"/>
<evidence type="ECO:0000256" key="1">
    <source>
        <dbReference type="ARBA" id="ARBA00004496"/>
    </source>
</evidence>
<dbReference type="InterPro" id="IPR013126">
    <property type="entry name" value="Hsp_70_fam"/>
</dbReference>
<dbReference type="Gene3D" id="3.90.640.10">
    <property type="entry name" value="Actin, Chain A, domain 4"/>
    <property type="match status" value="1"/>
</dbReference>
<dbReference type="SUPFAM" id="SSF53067">
    <property type="entry name" value="Actin-like ATPase domain"/>
    <property type="match status" value="2"/>
</dbReference>
<dbReference type="PANTHER" id="PTHR45639:SF4">
    <property type="entry name" value="HSC70CB, ISOFORM G"/>
    <property type="match status" value="1"/>
</dbReference>
<dbReference type="SUPFAM" id="SSF100934">
    <property type="entry name" value="Heat shock protein 70kD (HSP70), C-terminal subdomain"/>
    <property type="match status" value="2"/>
</dbReference>
<dbReference type="Gene3D" id="3.30.420.40">
    <property type="match status" value="2"/>
</dbReference>
<dbReference type="FunFam" id="2.60.34.10:FF:000011">
    <property type="entry name" value="Heat shock protein hsp88"/>
    <property type="match status" value="1"/>
</dbReference>
<dbReference type="InterPro" id="IPR029048">
    <property type="entry name" value="HSP70_C_sf"/>
</dbReference>
<dbReference type="Proteomes" id="UP000076532">
    <property type="component" value="Unassembled WGS sequence"/>
</dbReference>
<comment type="similarity">
    <text evidence="2">Belongs to the heat shock protein 70 family.</text>
</comment>
<reference evidence="8 9" key="1">
    <citation type="journal article" date="2016" name="Mol. Biol. Evol.">
        <title>Comparative Genomics of Early-Diverging Mushroom-Forming Fungi Provides Insights into the Origins of Lignocellulose Decay Capabilities.</title>
        <authorList>
            <person name="Nagy L.G."/>
            <person name="Riley R."/>
            <person name="Tritt A."/>
            <person name="Adam C."/>
            <person name="Daum C."/>
            <person name="Floudas D."/>
            <person name="Sun H."/>
            <person name="Yadav J.S."/>
            <person name="Pangilinan J."/>
            <person name="Larsson K.H."/>
            <person name="Matsuura K."/>
            <person name="Barry K."/>
            <person name="Labutti K."/>
            <person name="Kuo R."/>
            <person name="Ohm R.A."/>
            <person name="Bhattacharya S.S."/>
            <person name="Shirouzu T."/>
            <person name="Yoshinaga Y."/>
            <person name="Martin F.M."/>
            <person name="Grigoriev I.V."/>
            <person name="Hibbett D.S."/>
        </authorList>
    </citation>
    <scope>NUCLEOTIDE SEQUENCE [LARGE SCALE GENOMIC DNA]</scope>
    <source>
        <strain evidence="8 9">CBS 109695</strain>
    </source>
</reference>
<accession>A0A166KXK1</accession>
<dbReference type="EMBL" id="KV417540">
    <property type="protein sequence ID" value="KZP22357.1"/>
    <property type="molecule type" value="Genomic_DNA"/>
</dbReference>
<keyword evidence="4" id="KW-0547">Nucleotide-binding</keyword>
<dbReference type="CDD" id="cd24094">
    <property type="entry name" value="ASKHA_NBD_HSP70_ScSse"/>
    <property type="match status" value="1"/>
</dbReference>
<dbReference type="GO" id="GO:0005634">
    <property type="term" value="C:nucleus"/>
    <property type="evidence" value="ECO:0007669"/>
    <property type="project" value="TreeGrafter"/>
</dbReference>
<dbReference type="InterPro" id="IPR043129">
    <property type="entry name" value="ATPase_NBD"/>
</dbReference>
<name>A0A166KXK1_9AGAM</name>
<keyword evidence="5" id="KW-0067">ATP-binding</keyword>
<dbReference type="GO" id="GO:0005524">
    <property type="term" value="F:ATP binding"/>
    <property type="evidence" value="ECO:0007669"/>
    <property type="project" value="UniProtKB-KW"/>
</dbReference>
<dbReference type="InterPro" id="IPR018181">
    <property type="entry name" value="Heat_shock_70_CS"/>
</dbReference>
<evidence type="ECO:0000256" key="6">
    <source>
        <dbReference type="ARBA" id="ARBA00023016"/>
    </source>
</evidence>
<dbReference type="FunFam" id="3.90.640.10:FF:000004">
    <property type="entry name" value="Heat shock 70 kDa protein 4"/>
    <property type="match status" value="1"/>
</dbReference>
<evidence type="ECO:0000256" key="2">
    <source>
        <dbReference type="ARBA" id="ARBA00007381"/>
    </source>
</evidence>
<dbReference type="Gene3D" id="3.30.30.30">
    <property type="match status" value="1"/>
</dbReference>
<dbReference type="GO" id="GO:0005829">
    <property type="term" value="C:cytosol"/>
    <property type="evidence" value="ECO:0007669"/>
    <property type="project" value="TreeGrafter"/>
</dbReference>
<evidence type="ECO:0000256" key="4">
    <source>
        <dbReference type="ARBA" id="ARBA00022741"/>
    </source>
</evidence>
<feature type="region of interest" description="Disordered" evidence="7">
    <location>
        <begin position="737"/>
        <end position="781"/>
    </location>
</feature>
<keyword evidence="3" id="KW-0963">Cytoplasm</keyword>
<dbReference type="PANTHER" id="PTHR45639">
    <property type="entry name" value="HSC70CB, ISOFORM G-RELATED"/>
    <property type="match status" value="1"/>
</dbReference>
<dbReference type="FunFam" id="3.30.30.30:FF:000002">
    <property type="entry name" value="Heat shock 70 kDa protein 4"/>
    <property type="match status" value="1"/>
</dbReference>
<dbReference type="AlphaFoldDB" id="A0A166KXK1"/>
<protein>
    <submittedName>
        <fullName evidence="8">Heat shock protein 70</fullName>
    </submittedName>
</protein>
<sequence>MAVVGLDFGTLHSKIGVARHRGIDIIANEVSNRATPSLVAFGPKQRSIGESAKTQETSNYKNTVGSLKRLIGRTLQDSDIQDVEKKFINASLVDFSGQVGVEVSYLGEKQKFSAVQLAAMYLGKIRDITAVELKTGVTDIVIAVPGWYTDIQRRAMLDAASIAGLNTLRLINDTTAVALGYGITKSDLPEAENPRYVAFVDVGHSSLSVAIVAFSKGQLTILSTAYDRNLGGRDIDYALVKHFSEEFKGKYKIDVLGNPKATFRLTAGCEKLKKVLSANAEAPLNVESIMNDVDVSSKLSRDEMEGLVASVLDRIAHPCQVALEASGLTLDQIEAVELVGGSTRVPSVRARIQSVFPGKVLSTTLNQDEAVSRGATFACAMLSPTFRVRDFELHDINHYPIKVDWEPTPGDTDDDTELVVFPTGNSIPSTKVLTFYRKDAFEIQAQYADPSLLPGSINPWIAKFAAKSVPPDVKGDVSAVKLKTRLNLHGIVSFEAAYVEEVEEREEAGAMAVDGEPEPAKKIKKVIKKKDIPFITGATSLDPTLVEQYKEQENQMHSADKLVMDTEDRKNALEEYVYDTRSKLDSKYAAYVQAPEKEKLLAGLQDAEDWLYTDEGEEATKSAYVSRLDALKVLGDPISARYRETDERPRVISELRETLNNYLTQATSDDEKFSHIDAKDKQSIVEKAATIQKWLDDQIARQSEKPKNVDPVLKGSDILKKKDEIIYFATPILSKVKPKPFKVDPTPTGTPQPQSGTQTPNEQPPPPPAKEDSGPPEMDVD</sequence>